<evidence type="ECO:0000259" key="2">
    <source>
        <dbReference type="Pfam" id="PF01757"/>
    </source>
</evidence>
<keyword evidence="1" id="KW-0472">Membrane</keyword>
<feature type="domain" description="Acyltransferase 3" evidence="2">
    <location>
        <begin position="8"/>
        <end position="324"/>
    </location>
</feature>
<dbReference type="GO" id="GO:0000271">
    <property type="term" value="P:polysaccharide biosynthetic process"/>
    <property type="evidence" value="ECO:0007669"/>
    <property type="project" value="TreeGrafter"/>
</dbReference>
<dbReference type="GO" id="GO:0016020">
    <property type="term" value="C:membrane"/>
    <property type="evidence" value="ECO:0007669"/>
    <property type="project" value="TreeGrafter"/>
</dbReference>
<feature type="transmembrane region" description="Helical" evidence="1">
    <location>
        <begin position="180"/>
        <end position="198"/>
    </location>
</feature>
<feature type="transmembrane region" description="Helical" evidence="1">
    <location>
        <begin position="158"/>
        <end position="174"/>
    </location>
</feature>
<accession>A0A7T2S686</accession>
<dbReference type="InterPro" id="IPR050879">
    <property type="entry name" value="Acyltransferase_3"/>
</dbReference>
<dbReference type="Pfam" id="PF01757">
    <property type="entry name" value="Acyl_transf_3"/>
    <property type="match status" value="1"/>
</dbReference>
<keyword evidence="1" id="KW-1133">Transmembrane helix</keyword>
<feature type="transmembrane region" description="Helical" evidence="1">
    <location>
        <begin position="308"/>
        <end position="328"/>
    </location>
</feature>
<dbReference type="Proteomes" id="UP000594778">
    <property type="component" value="Chromosome"/>
</dbReference>
<evidence type="ECO:0000313" key="3">
    <source>
        <dbReference type="EMBL" id="QPS09548.1"/>
    </source>
</evidence>
<keyword evidence="1" id="KW-0812">Transmembrane</keyword>
<feature type="transmembrane region" description="Helical" evidence="1">
    <location>
        <begin position="127"/>
        <end position="146"/>
    </location>
</feature>
<dbReference type="AlphaFoldDB" id="A0A7T2S686"/>
<dbReference type="RefSeq" id="WP_197956417.1">
    <property type="nucleotide sequence ID" value="NZ_CP065668.1"/>
</dbReference>
<sequence>MQKLSHLQTMRAMAAILVVWAHAIDIVVARGETAAQITFGFAENFGAVGVDIFFVISGFIVSISAGRTTPLQFTINRTLRIWPMYIIATMLMFLVSTDTGGQTTKLIYSLLFLQPPGNAASMPIHPLGWSLMYEVAFYAVICAAMLWKSPRPLSDRILFILAGLIAVGSMQQFAQPLNIIGNPILLEFVFGVLIGMVWQRTPLLPSWATLGMFILGSCLLIDTLATGYGNISEAPFTLNASSSWDRVRTWGIPSALLVASAVFRENTKKATIFEFIGDASYSIYLFSLPMLHFMDAFWPENMAEHNDALILLATLSTTIGGCLVYLILEKPVMRLLRGHRRASTFMPGAA</sequence>
<reference evidence="3 4" key="1">
    <citation type="submission" date="2020-12" db="EMBL/GenBank/DDBJ databases">
        <title>FDA dAtabase for Regulatory Grade micrObial Sequences (FDA-ARGOS): Supporting development and validation of Infectious Disease Dx tests.</title>
        <authorList>
            <person name="Sproer C."/>
            <person name="Gronow S."/>
            <person name="Severitt S."/>
            <person name="Schroder I."/>
            <person name="Tallon L."/>
            <person name="Sadzewicz L."/>
            <person name="Zhao X."/>
            <person name="Boylan J."/>
            <person name="Ott S."/>
            <person name="Bowen H."/>
            <person name="Vavikolanu K."/>
            <person name="Mehta A."/>
            <person name="Aluvathingal J."/>
            <person name="Nadendla S."/>
            <person name="Lowell S."/>
            <person name="Myers T."/>
            <person name="Yan Y."/>
            <person name="Sichtig H."/>
        </authorList>
    </citation>
    <scope>NUCLEOTIDE SEQUENCE [LARGE SCALE GENOMIC DNA]</scope>
    <source>
        <strain evidence="3 4">FDAARGOS_909</strain>
    </source>
</reference>
<name>A0A7T2S686_DELAC</name>
<proteinExistence type="predicted"/>
<dbReference type="InterPro" id="IPR002656">
    <property type="entry name" value="Acyl_transf_3_dom"/>
</dbReference>
<feature type="transmembrane region" description="Helical" evidence="1">
    <location>
        <begin position="270"/>
        <end position="288"/>
    </location>
</feature>
<dbReference type="GO" id="GO:0016747">
    <property type="term" value="F:acyltransferase activity, transferring groups other than amino-acyl groups"/>
    <property type="evidence" value="ECO:0007669"/>
    <property type="project" value="InterPro"/>
</dbReference>
<organism evidence="3 4">
    <name type="scientific">Delftia acidovorans</name>
    <name type="common">Pseudomonas acidovorans</name>
    <name type="synonym">Comamonas acidovorans</name>
    <dbReference type="NCBI Taxonomy" id="80866"/>
    <lineage>
        <taxon>Bacteria</taxon>
        <taxon>Pseudomonadati</taxon>
        <taxon>Pseudomonadota</taxon>
        <taxon>Betaproteobacteria</taxon>
        <taxon>Burkholderiales</taxon>
        <taxon>Comamonadaceae</taxon>
        <taxon>Delftia</taxon>
    </lineage>
</organism>
<feature type="transmembrane region" description="Helical" evidence="1">
    <location>
        <begin position="247"/>
        <end position="263"/>
    </location>
</feature>
<feature type="transmembrane region" description="Helical" evidence="1">
    <location>
        <begin position="78"/>
        <end position="96"/>
    </location>
</feature>
<feature type="transmembrane region" description="Helical" evidence="1">
    <location>
        <begin position="210"/>
        <end position="227"/>
    </location>
</feature>
<evidence type="ECO:0000256" key="1">
    <source>
        <dbReference type="SAM" id="Phobius"/>
    </source>
</evidence>
<gene>
    <name evidence="3" type="ORF">I6G66_05870</name>
</gene>
<dbReference type="PANTHER" id="PTHR23028:SF131">
    <property type="entry name" value="BLR2367 PROTEIN"/>
    <property type="match status" value="1"/>
</dbReference>
<protein>
    <submittedName>
        <fullName evidence="3">Acyltransferase</fullName>
    </submittedName>
</protein>
<dbReference type="EMBL" id="CP065668">
    <property type="protein sequence ID" value="QPS09548.1"/>
    <property type="molecule type" value="Genomic_DNA"/>
</dbReference>
<keyword evidence="3" id="KW-0012">Acyltransferase</keyword>
<feature type="transmembrane region" description="Helical" evidence="1">
    <location>
        <begin position="45"/>
        <end position="66"/>
    </location>
</feature>
<evidence type="ECO:0000313" key="4">
    <source>
        <dbReference type="Proteomes" id="UP000594778"/>
    </source>
</evidence>
<keyword evidence="3" id="KW-0808">Transferase</keyword>
<dbReference type="PANTHER" id="PTHR23028">
    <property type="entry name" value="ACETYLTRANSFERASE"/>
    <property type="match status" value="1"/>
</dbReference>